<organism evidence="2 3">
    <name type="scientific">Spirosoma taeanense</name>
    <dbReference type="NCBI Taxonomy" id="2735870"/>
    <lineage>
        <taxon>Bacteria</taxon>
        <taxon>Pseudomonadati</taxon>
        <taxon>Bacteroidota</taxon>
        <taxon>Cytophagia</taxon>
        <taxon>Cytophagales</taxon>
        <taxon>Cytophagaceae</taxon>
        <taxon>Spirosoma</taxon>
    </lineage>
</organism>
<evidence type="ECO:0000313" key="2">
    <source>
        <dbReference type="EMBL" id="QJW90519.1"/>
    </source>
</evidence>
<reference evidence="2 3" key="1">
    <citation type="submission" date="2020-05" db="EMBL/GenBank/DDBJ databases">
        <title>Genome sequencing of Spirosoma sp. TS118.</title>
        <authorList>
            <person name="Lee J.-H."/>
            <person name="Jeong S."/>
            <person name="Zhao L."/>
            <person name="Jung J.-H."/>
            <person name="Kim M.-K."/>
            <person name="Lim S."/>
        </authorList>
    </citation>
    <scope>NUCLEOTIDE SEQUENCE [LARGE SCALE GENOMIC DNA]</scope>
    <source>
        <strain evidence="2 3">TS118</strain>
    </source>
</reference>
<dbReference type="AlphaFoldDB" id="A0A6M5Y995"/>
<gene>
    <name evidence="2" type="ORF">HNV11_14600</name>
</gene>
<feature type="compositionally biased region" description="Polar residues" evidence="1">
    <location>
        <begin position="1"/>
        <end position="21"/>
    </location>
</feature>
<name>A0A6M5Y995_9BACT</name>
<dbReference type="KEGG" id="stae:HNV11_14600"/>
<keyword evidence="3" id="KW-1185">Reference proteome</keyword>
<feature type="region of interest" description="Disordered" evidence="1">
    <location>
        <begin position="1"/>
        <end position="71"/>
    </location>
</feature>
<dbReference type="EMBL" id="CP053435">
    <property type="protein sequence ID" value="QJW90519.1"/>
    <property type="molecule type" value="Genomic_DNA"/>
</dbReference>
<dbReference type="Proteomes" id="UP000502756">
    <property type="component" value="Chromosome"/>
</dbReference>
<evidence type="ECO:0000313" key="3">
    <source>
        <dbReference type="Proteomes" id="UP000502756"/>
    </source>
</evidence>
<protein>
    <submittedName>
        <fullName evidence="2">Uncharacterized protein</fullName>
    </submittedName>
</protein>
<evidence type="ECO:0000256" key="1">
    <source>
        <dbReference type="SAM" id="MobiDB-lite"/>
    </source>
</evidence>
<dbReference type="RefSeq" id="WP_171740363.1">
    <property type="nucleotide sequence ID" value="NZ_CP053435.1"/>
</dbReference>
<sequence>MTRQVRMQGSNEANKSVQGGTHEQHVAAGRKGGLNSRGEKKKAGPNDGRHRNPGRPKGSKTSKHYVTGPND</sequence>
<accession>A0A6M5Y995</accession>
<proteinExistence type="predicted"/>
<feature type="compositionally biased region" description="Basic and acidic residues" evidence="1">
    <location>
        <begin position="37"/>
        <end position="50"/>
    </location>
</feature>
<feature type="compositionally biased region" description="Basic residues" evidence="1">
    <location>
        <begin position="51"/>
        <end position="63"/>
    </location>
</feature>